<feature type="repeat" description="ANK" evidence="3">
    <location>
        <begin position="39"/>
        <end position="72"/>
    </location>
</feature>
<dbReference type="Gene3D" id="1.25.40.20">
    <property type="entry name" value="Ankyrin repeat-containing domain"/>
    <property type="match status" value="1"/>
</dbReference>
<dbReference type="Proteomes" id="UP001234989">
    <property type="component" value="Chromosome 6"/>
</dbReference>
<dbReference type="InterPro" id="IPR013083">
    <property type="entry name" value="Znf_RING/FYVE/PHD"/>
</dbReference>
<name>A0AAF0R0P8_SOLVR</name>
<dbReference type="SUPFAM" id="SSF57850">
    <property type="entry name" value="RING/U-box"/>
    <property type="match status" value="1"/>
</dbReference>
<dbReference type="PROSITE" id="PS50297">
    <property type="entry name" value="ANK_REP_REGION"/>
    <property type="match status" value="2"/>
</dbReference>
<evidence type="ECO:0000256" key="4">
    <source>
        <dbReference type="PROSITE-ProRule" id="PRU00175"/>
    </source>
</evidence>
<keyword evidence="2 3" id="KW-0040">ANK repeat</keyword>
<accession>A0AAF0R0P8</accession>
<proteinExistence type="predicted"/>
<evidence type="ECO:0000256" key="5">
    <source>
        <dbReference type="SAM" id="MobiDB-lite"/>
    </source>
</evidence>
<dbReference type="InterPro" id="IPR002110">
    <property type="entry name" value="Ankyrin_rpt"/>
</dbReference>
<dbReference type="PANTHER" id="PTHR24166:SF50">
    <property type="entry name" value="E3 UBIQUITIN-PROTEIN LIGASE XBOS34-RELATED"/>
    <property type="match status" value="1"/>
</dbReference>
<dbReference type="PROSITE" id="PS50088">
    <property type="entry name" value="ANK_REPEAT"/>
    <property type="match status" value="2"/>
</dbReference>
<dbReference type="Gene3D" id="3.30.40.10">
    <property type="entry name" value="Zinc/RING finger domain, C3HC4 (zinc finger)"/>
    <property type="match status" value="1"/>
</dbReference>
<dbReference type="EMBL" id="CP133617">
    <property type="protein sequence ID" value="WMV31892.1"/>
    <property type="molecule type" value="Genomic_DNA"/>
</dbReference>
<keyword evidence="4" id="KW-0862">Zinc</keyword>
<dbReference type="PANTHER" id="PTHR24166">
    <property type="entry name" value="ROLLING PEBBLES, ISOFORM B"/>
    <property type="match status" value="1"/>
</dbReference>
<evidence type="ECO:0000259" key="6">
    <source>
        <dbReference type="PROSITE" id="PS50089"/>
    </source>
</evidence>
<keyword evidence="4" id="KW-0863">Zinc-finger</keyword>
<dbReference type="InterPro" id="IPR050889">
    <property type="entry name" value="Dendritic_Spine_Reg/Scaffold"/>
</dbReference>
<dbReference type="SMART" id="SM00248">
    <property type="entry name" value="ANK"/>
    <property type="match status" value="2"/>
</dbReference>
<dbReference type="AlphaFoldDB" id="A0AAF0R0P8"/>
<evidence type="ECO:0000256" key="2">
    <source>
        <dbReference type="ARBA" id="ARBA00023043"/>
    </source>
</evidence>
<sequence length="594" mass="65795">MGQQQSKNELLYQQVIEGGVESIKALHNDGASLEWIDKDGKTPLIVACMKPNGLNVAKTLLELGANVNAYRPGYHAGTALHHAAKRGLDDTVQLLLSYGGAYSKFCEVNMIIYYEPHLLANPIIKNDACQTPLEVARAKGFSNVVRTIERQICIFSGWMREFYGPGFLEALAPQLLSRKIWVVVIPCGIADPMKPLKLQLAIYSSLQDAQPRNVIVLWKAIVEEIRWQRTDPVLTIFDKTCSNTLLLKLFSVDTRYKFTSVSDAEQQQLQLLHRACIASIEVLPSRLPQNTQTAATQSETAAQAMELAIGINSSIDSAKENKILHHHGQSSGVKNENDWCNNTDDSAHSGWGSLVRSEPRSEITNNDWTDNRTKVQENGWGNTADVSSQRPQQSLPKSTPSELSCSGWIDEPAVEEYNGWGVPEPRQGRRDASAEVHYQGWENTSEDKTASSDVSSWEAMDKTDNAPEFRSSVYPGENVETQEGNNPAFDFAVPSAPPVPEEVEDVHYPVIDLSPLHRSNPPVEQKTASVTTQKEKEHEPALCIICWEASVEGACVPCGHMVGCMQCLNQIKSKKGECPVCRVKIDQVIKLYSV</sequence>
<dbReference type="Pfam" id="PF00023">
    <property type="entry name" value="Ank"/>
    <property type="match status" value="2"/>
</dbReference>
<dbReference type="InterPro" id="IPR001841">
    <property type="entry name" value="Znf_RING"/>
</dbReference>
<evidence type="ECO:0000313" key="7">
    <source>
        <dbReference type="EMBL" id="WMV31892.1"/>
    </source>
</evidence>
<dbReference type="SUPFAM" id="SSF48403">
    <property type="entry name" value="Ankyrin repeat"/>
    <property type="match status" value="1"/>
</dbReference>
<keyword evidence="8" id="KW-1185">Reference proteome</keyword>
<evidence type="ECO:0000256" key="1">
    <source>
        <dbReference type="ARBA" id="ARBA00022737"/>
    </source>
</evidence>
<gene>
    <name evidence="7" type="ORF">MTR67_025277</name>
</gene>
<feature type="compositionally biased region" description="Polar residues" evidence="5">
    <location>
        <begin position="379"/>
        <end position="404"/>
    </location>
</feature>
<evidence type="ECO:0000256" key="3">
    <source>
        <dbReference type="PROSITE-ProRule" id="PRU00023"/>
    </source>
</evidence>
<keyword evidence="1" id="KW-0677">Repeat</keyword>
<dbReference type="PROSITE" id="PS50089">
    <property type="entry name" value="ZF_RING_2"/>
    <property type="match status" value="1"/>
</dbReference>
<protein>
    <recommendedName>
        <fullName evidence="6">RING-type domain-containing protein</fullName>
    </recommendedName>
</protein>
<evidence type="ECO:0000313" key="8">
    <source>
        <dbReference type="Proteomes" id="UP001234989"/>
    </source>
</evidence>
<feature type="region of interest" description="Disordered" evidence="5">
    <location>
        <begin position="348"/>
        <end position="404"/>
    </location>
</feature>
<keyword evidence="4" id="KW-0479">Metal-binding</keyword>
<dbReference type="InterPro" id="IPR036770">
    <property type="entry name" value="Ankyrin_rpt-contain_sf"/>
</dbReference>
<feature type="domain" description="RING-type" evidence="6">
    <location>
        <begin position="543"/>
        <end position="582"/>
    </location>
</feature>
<feature type="repeat" description="ANK" evidence="3">
    <location>
        <begin position="75"/>
        <end position="99"/>
    </location>
</feature>
<dbReference type="Pfam" id="PF13920">
    <property type="entry name" value="zf-C3HC4_3"/>
    <property type="match status" value="1"/>
</dbReference>
<dbReference type="GO" id="GO:0008270">
    <property type="term" value="F:zinc ion binding"/>
    <property type="evidence" value="ECO:0007669"/>
    <property type="project" value="UniProtKB-KW"/>
</dbReference>
<reference evidence="7" key="1">
    <citation type="submission" date="2023-08" db="EMBL/GenBank/DDBJ databases">
        <title>A de novo genome assembly of Solanum verrucosum Schlechtendal, a Mexican diploid species geographically isolated from the other diploid A-genome species in potato relatives.</title>
        <authorList>
            <person name="Hosaka K."/>
        </authorList>
    </citation>
    <scope>NUCLEOTIDE SEQUENCE</scope>
    <source>
        <tissue evidence="7">Young leaves</tissue>
    </source>
</reference>
<organism evidence="7 8">
    <name type="scientific">Solanum verrucosum</name>
    <dbReference type="NCBI Taxonomy" id="315347"/>
    <lineage>
        <taxon>Eukaryota</taxon>
        <taxon>Viridiplantae</taxon>
        <taxon>Streptophyta</taxon>
        <taxon>Embryophyta</taxon>
        <taxon>Tracheophyta</taxon>
        <taxon>Spermatophyta</taxon>
        <taxon>Magnoliopsida</taxon>
        <taxon>eudicotyledons</taxon>
        <taxon>Gunneridae</taxon>
        <taxon>Pentapetalae</taxon>
        <taxon>asterids</taxon>
        <taxon>lamiids</taxon>
        <taxon>Solanales</taxon>
        <taxon>Solanaceae</taxon>
        <taxon>Solanoideae</taxon>
        <taxon>Solaneae</taxon>
        <taxon>Solanum</taxon>
    </lineage>
</organism>
<feature type="region of interest" description="Disordered" evidence="5">
    <location>
        <begin position="419"/>
        <end position="453"/>
    </location>
</feature>